<dbReference type="CDD" id="cd03089">
    <property type="entry name" value="PMM_PGM"/>
    <property type="match status" value="1"/>
</dbReference>
<dbReference type="InterPro" id="IPR016066">
    <property type="entry name" value="A-D-PHexomutase_CS"/>
</dbReference>
<organism evidence="11 12">
    <name type="scientific">Candidatus Sungbacteria bacterium RIFCSPLOWO2_01_FULL_60_25</name>
    <dbReference type="NCBI Taxonomy" id="1802281"/>
    <lineage>
        <taxon>Bacteria</taxon>
        <taxon>Candidatus Sungiibacteriota</taxon>
    </lineage>
</organism>
<keyword evidence="4 7" id="KW-0479">Metal-binding</keyword>
<sequence length="483" mass="53446">MRINPHIFRNYDIRGIAGADLDAEKVEAIGKAYGTFLRKRKIGQAVAGRDCRISGEEYLGAFVRGLAATGVDVIVLGEVMTQMVYFAQYRFQTNGGVMITASHNPWNFNGFKLATGFSRTTGIDEVQEIRAIAESESFVRADAPGSIVKLGGAERAAFVEDYTRDVLKRVRLKRTFRVVLDTGRGTTGLFNPEIFRRAGCEVIGQNLEVDGHFPVGTPDPTATAVMERVRARVLQESADFGVAFDGDGDRIGTVDEKGNVLWNDVLVAIFAKEILERFPGSKIVYNTLCSQLTGKVIAENGGTPVMWRTGHAFIKEKIAEENAAFGGELSGHFFFADNAYGHDDGTYAVLRVLEYLSDKQTSLSQLYSGFPKYVSSPEIKIGCPDERKVAVVKDISARFKRDFPGARITDDTVIPNDDGTRADFADGMMIFRSSQNGPYVTVKFEAQDQGTYNERKKYIKTMLKSYPEIIWEDELTVNVSSLD</sequence>
<dbReference type="GO" id="GO:0005975">
    <property type="term" value="P:carbohydrate metabolic process"/>
    <property type="evidence" value="ECO:0007669"/>
    <property type="project" value="InterPro"/>
</dbReference>
<dbReference type="InterPro" id="IPR005846">
    <property type="entry name" value="A-D-PHexomutase_a/b/a-III"/>
</dbReference>
<dbReference type="SUPFAM" id="SSF53738">
    <property type="entry name" value="Phosphoglucomutase, first 3 domains"/>
    <property type="match status" value="3"/>
</dbReference>
<dbReference type="Gene3D" id="3.40.120.10">
    <property type="entry name" value="Alpha-D-Glucose-1,6-Bisphosphate, subunit A, domain 3"/>
    <property type="match status" value="3"/>
</dbReference>
<dbReference type="PRINTS" id="PR00509">
    <property type="entry name" value="PGMPMM"/>
</dbReference>
<feature type="domain" description="Alpha-D-phosphohexomutase alpha/beta/alpha" evidence="10">
    <location>
        <begin position="264"/>
        <end position="373"/>
    </location>
</feature>
<keyword evidence="3" id="KW-0597">Phosphoprotein</keyword>
<accession>A0A1G2LFW3</accession>
<comment type="cofactor">
    <cofactor evidence="1">
        <name>Mg(2+)</name>
        <dbReference type="ChEBI" id="CHEBI:18420"/>
    </cofactor>
</comment>
<dbReference type="PANTHER" id="PTHR43771:SF2">
    <property type="entry name" value="PHOSPHOMANNOMUTASE_PHOSPHOGLUCOMUTASE"/>
    <property type="match status" value="1"/>
</dbReference>
<evidence type="ECO:0000259" key="8">
    <source>
        <dbReference type="Pfam" id="PF02878"/>
    </source>
</evidence>
<dbReference type="PANTHER" id="PTHR43771">
    <property type="entry name" value="PHOSPHOMANNOMUTASE"/>
    <property type="match status" value="1"/>
</dbReference>
<protein>
    <recommendedName>
        <fullName evidence="13">Phosphomannomutase</fullName>
    </recommendedName>
</protein>
<dbReference type="GO" id="GO:0016868">
    <property type="term" value="F:intramolecular phosphotransferase activity"/>
    <property type="evidence" value="ECO:0007669"/>
    <property type="project" value="InterPro"/>
</dbReference>
<evidence type="ECO:0000256" key="7">
    <source>
        <dbReference type="RuleBase" id="RU004326"/>
    </source>
</evidence>
<dbReference type="InterPro" id="IPR005844">
    <property type="entry name" value="A-D-PHexomutase_a/b/a-I"/>
</dbReference>
<evidence type="ECO:0000313" key="11">
    <source>
        <dbReference type="EMBL" id="OHA09711.1"/>
    </source>
</evidence>
<evidence type="ECO:0000256" key="2">
    <source>
        <dbReference type="ARBA" id="ARBA00010231"/>
    </source>
</evidence>
<feature type="domain" description="Alpha-D-phosphohexomutase alpha/beta/alpha" evidence="9">
    <location>
        <begin position="161"/>
        <end position="258"/>
    </location>
</feature>
<dbReference type="Proteomes" id="UP000178977">
    <property type="component" value="Unassembled WGS sequence"/>
</dbReference>
<dbReference type="GO" id="GO:0000287">
    <property type="term" value="F:magnesium ion binding"/>
    <property type="evidence" value="ECO:0007669"/>
    <property type="project" value="InterPro"/>
</dbReference>
<feature type="domain" description="Alpha-D-phosphohexomutase alpha/beta/alpha" evidence="8">
    <location>
        <begin position="7"/>
        <end position="138"/>
    </location>
</feature>
<keyword evidence="6" id="KW-0413">Isomerase</keyword>
<dbReference type="Pfam" id="PF02879">
    <property type="entry name" value="PGM_PMM_II"/>
    <property type="match status" value="1"/>
</dbReference>
<reference evidence="11 12" key="1">
    <citation type="journal article" date="2016" name="Nat. Commun.">
        <title>Thousands of microbial genomes shed light on interconnected biogeochemical processes in an aquifer system.</title>
        <authorList>
            <person name="Anantharaman K."/>
            <person name="Brown C.T."/>
            <person name="Hug L.A."/>
            <person name="Sharon I."/>
            <person name="Castelle C.J."/>
            <person name="Probst A.J."/>
            <person name="Thomas B.C."/>
            <person name="Singh A."/>
            <person name="Wilkins M.J."/>
            <person name="Karaoz U."/>
            <person name="Brodie E.L."/>
            <person name="Williams K.H."/>
            <person name="Hubbard S.S."/>
            <person name="Banfield J.F."/>
        </authorList>
    </citation>
    <scope>NUCLEOTIDE SEQUENCE [LARGE SCALE GENOMIC DNA]</scope>
</reference>
<evidence type="ECO:0000313" key="12">
    <source>
        <dbReference type="Proteomes" id="UP000178977"/>
    </source>
</evidence>
<evidence type="ECO:0000259" key="10">
    <source>
        <dbReference type="Pfam" id="PF02880"/>
    </source>
</evidence>
<comment type="similarity">
    <text evidence="2 7">Belongs to the phosphohexose mutase family.</text>
</comment>
<name>A0A1G2LFW3_9BACT</name>
<evidence type="ECO:0000256" key="6">
    <source>
        <dbReference type="ARBA" id="ARBA00023235"/>
    </source>
</evidence>
<dbReference type="AlphaFoldDB" id="A0A1G2LFW3"/>
<dbReference type="Gene3D" id="3.30.310.50">
    <property type="entry name" value="Alpha-D-phosphohexomutase, C-terminal domain"/>
    <property type="match status" value="1"/>
</dbReference>
<keyword evidence="5 7" id="KW-0460">Magnesium</keyword>
<dbReference type="InterPro" id="IPR016055">
    <property type="entry name" value="A-D-PHexomutase_a/b/a-I/II/III"/>
</dbReference>
<gene>
    <name evidence="11" type="ORF">A3A44_01355</name>
</gene>
<evidence type="ECO:0000256" key="5">
    <source>
        <dbReference type="ARBA" id="ARBA00022842"/>
    </source>
</evidence>
<dbReference type="STRING" id="1802281.A3A44_01355"/>
<dbReference type="Pfam" id="PF02880">
    <property type="entry name" value="PGM_PMM_III"/>
    <property type="match status" value="1"/>
</dbReference>
<dbReference type="InterPro" id="IPR005845">
    <property type="entry name" value="A-D-PHexomutase_a/b/a-II"/>
</dbReference>
<dbReference type="InterPro" id="IPR005841">
    <property type="entry name" value="Alpha-D-phosphohexomutase_SF"/>
</dbReference>
<dbReference type="Pfam" id="PF02878">
    <property type="entry name" value="PGM_PMM_I"/>
    <property type="match status" value="1"/>
</dbReference>
<dbReference type="InterPro" id="IPR036900">
    <property type="entry name" value="A-D-PHexomutase_C_sf"/>
</dbReference>
<dbReference type="SUPFAM" id="SSF55957">
    <property type="entry name" value="Phosphoglucomutase, C-terminal domain"/>
    <property type="match status" value="1"/>
</dbReference>
<proteinExistence type="inferred from homology"/>
<evidence type="ECO:0000256" key="4">
    <source>
        <dbReference type="ARBA" id="ARBA00022723"/>
    </source>
</evidence>
<dbReference type="PROSITE" id="PS00710">
    <property type="entry name" value="PGM_PMM"/>
    <property type="match status" value="1"/>
</dbReference>
<evidence type="ECO:0000259" key="9">
    <source>
        <dbReference type="Pfam" id="PF02879"/>
    </source>
</evidence>
<comment type="caution">
    <text evidence="11">The sequence shown here is derived from an EMBL/GenBank/DDBJ whole genome shotgun (WGS) entry which is preliminary data.</text>
</comment>
<evidence type="ECO:0000256" key="3">
    <source>
        <dbReference type="ARBA" id="ARBA00022553"/>
    </source>
</evidence>
<dbReference type="EMBL" id="MHQT01000015">
    <property type="protein sequence ID" value="OHA09711.1"/>
    <property type="molecule type" value="Genomic_DNA"/>
</dbReference>
<evidence type="ECO:0000256" key="1">
    <source>
        <dbReference type="ARBA" id="ARBA00001946"/>
    </source>
</evidence>
<evidence type="ECO:0008006" key="13">
    <source>
        <dbReference type="Google" id="ProtNLM"/>
    </source>
</evidence>